<keyword evidence="1" id="KW-0732">Signal</keyword>
<dbReference type="InterPro" id="IPR018758">
    <property type="entry name" value="FtrD-like"/>
</dbReference>
<dbReference type="OrthoDB" id="9792533at2"/>
<accession>B3E362</accession>
<feature type="domain" description="Membrane iron-sulfur containing protein FtrD-like" evidence="2">
    <location>
        <begin position="43"/>
        <end position="144"/>
    </location>
</feature>
<dbReference type="EMBL" id="CP001089">
    <property type="protein sequence ID" value="ACD94274.1"/>
    <property type="molecule type" value="Genomic_DNA"/>
</dbReference>
<keyword evidence="4" id="KW-1185">Reference proteome</keyword>
<reference evidence="3 4" key="1">
    <citation type="submission" date="2008-05" db="EMBL/GenBank/DDBJ databases">
        <title>Complete sequence of chromosome of Geobacter lovleyi SZ.</title>
        <authorList>
            <consortium name="US DOE Joint Genome Institute"/>
            <person name="Lucas S."/>
            <person name="Copeland A."/>
            <person name="Lapidus A."/>
            <person name="Glavina del Rio T."/>
            <person name="Dalin E."/>
            <person name="Tice H."/>
            <person name="Bruce D."/>
            <person name="Goodwin L."/>
            <person name="Pitluck S."/>
            <person name="Chertkov O."/>
            <person name="Meincke L."/>
            <person name="Brettin T."/>
            <person name="Detter J.C."/>
            <person name="Han C."/>
            <person name="Tapia R."/>
            <person name="Kuske C.R."/>
            <person name="Schmutz J."/>
            <person name="Larimer F."/>
            <person name="Land M."/>
            <person name="Hauser L."/>
            <person name="Kyrpides N."/>
            <person name="Mikhailova N."/>
            <person name="Sung Y."/>
            <person name="Fletcher K.E."/>
            <person name="Ritalahti K.M."/>
            <person name="Loeffler F.E."/>
            <person name="Richardson P."/>
        </authorList>
    </citation>
    <scope>NUCLEOTIDE SEQUENCE [LARGE SCALE GENOMIC DNA]</scope>
    <source>
        <strain evidence="4">ATCC BAA-1151 / DSM 17278 / SZ</strain>
    </source>
</reference>
<evidence type="ECO:0000256" key="1">
    <source>
        <dbReference type="SAM" id="SignalP"/>
    </source>
</evidence>
<feature type="signal peptide" evidence="1">
    <location>
        <begin position="1"/>
        <end position="25"/>
    </location>
</feature>
<dbReference type="Pfam" id="PF10080">
    <property type="entry name" value="FtrD-like"/>
    <property type="match status" value="1"/>
</dbReference>
<dbReference type="AlphaFoldDB" id="B3E362"/>
<organism evidence="3 4">
    <name type="scientific">Trichlorobacter lovleyi (strain ATCC BAA-1151 / DSM 17278 / SZ)</name>
    <name type="common">Geobacter lovleyi</name>
    <dbReference type="NCBI Taxonomy" id="398767"/>
    <lineage>
        <taxon>Bacteria</taxon>
        <taxon>Pseudomonadati</taxon>
        <taxon>Thermodesulfobacteriota</taxon>
        <taxon>Desulfuromonadia</taxon>
        <taxon>Geobacterales</taxon>
        <taxon>Geobacteraceae</taxon>
        <taxon>Trichlorobacter</taxon>
    </lineage>
</organism>
<dbReference type="STRING" id="398767.Glov_0546"/>
<dbReference type="RefSeq" id="WP_012468630.1">
    <property type="nucleotide sequence ID" value="NC_010814.1"/>
</dbReference>
<sequence length="145" mass="15831">MKKLLILTILALVGMLAACSSGSHKSVQADGSVVKIPLTDLQPMQASFYRINLDGKEIRFFAVKGSDGRIRTALDACDVCYKERKGYQQQGDLMLCRNCNLTFPIDRIGPSSVGGCNPHFLPSQVTGDQLLLPVAELQQGARFFP</sequence>
<name>B3E362_TRIL1</name>
<dbReference type="Proteomes" id="UP000002420">
    <property type="component" value="Chromosome"/>
</dbReference>
<evidence type="ECO:0000259" key="2">
    <source>
        <dbReference type="Pfam" id="PF10080"/>
    </source>
</evidence>
<evidence type="ECO:0000313" key="3">
    <source>
        <dbReference type="EMBL" id="ACD94274.1"/>
    </source>
</evidence>
<gene>
    <name evidence="3" type="ordered locus">Glov_0546</name>
</gene>
<dbReference type="eggNOG" id="COG4393">
    <property type="taxonomic scope" value="Bacteria"/>
</dbReference>
<dbReference type="KEGG" id="glo:Glov_0546"/>
<evidence type="ECO:0000313" key="4">
    <source>
        <dbReference type="Proteomes" id="UP000002420"/>
    </source>
</evidence>
<protein>
    <submittedName>
        <fullName evidence="3">Membrane protein-like protein</fullName>
    </submittedName>
</protein>
<proteinExistence type="predicted"/>
<dbReference type="HOGENOM" id="CLU_120865_1_0_7"/>
<dbReference type="PROSITE" id="PS51257">
    <property type="entry name" value="PROKAR_LIPOPROTEIN"/>
    <property type="match status" value="1"/>
</dbReference>
<feature type="chain" id="PRO_5002787546" evidence="1">
    <location>
        <begin position="26"/>
        <end position="145"/>
    </location>
</feature>